<evidence type="ECO:0000313" key="2">
    <source>
        <dbReference type="EMBL" id="MBD8045010.1"/>
    </source>
</evidence>
<feature type="region of interest" description="Disordered" evidence="1">
    <location>
        <begin position="274"/>
        <end position="298"/>
    </location>
</feature>
<organism evidence="2 3">
    <name type="scientific">Arthrobacter pullicola</name>
    <dbReference type="NCBI Taxonomy" id="2762224"/>
    <lineage>
        <taxon>Bacteria</taxon>
        <taxon>Bacillati</taxon>
        <taxon>Actinomycetota</taxon>
        <taxon>Actinomycetes</taxon>
        <taxon>Micrococcales</taxon>
        <taxon>Micrococcaceae</taxon>
        <taxon>Arthrobacter</taxon>
    </lineage>
</organism>
<sequence length="407" mass="43316">MSAGSPQDILAFVPHCLGFVPEESLVLMTLHGRRLGATLRLDLPGRSSGSREEEGGQRAEEGFEADYSARICSLLSGDVQADGVLMVIYTQEPWAAGCPPPRSGLVNRLRQGLAGQGLELRDGWLSGNGHWRDFFCSSHECCPWPGFPLEEIAGSRLNAELVFRGSAYSSSLQAAVELAGAGLPGSSPPDPATARSQAASRRRLAGRWTQPGHFIRTLEAWNDCLKGHRSPRDDGLLLASLESKPIRDAVLVLAAIDLPAAVAGSRYWLGAEGQAARGEDAGEEGPDGEGPGQPRDGSLEAGTVFRSMLIGRGSRVPDWDSMDRAHEALTSLLQSASGESAAAVLTLLGWLEWARGRSSRASLCFSGALRVTPGYRLAQLLQALLMRGELPEWSLSPQTAWRGGGAG</sequence>
<dbReference type="EMBL" id="JACSQC010000007">
    <property type="protein sequence ID" value="MBD8045010.1"/>
    <property type="molecule type" value="Genomic_DNA"/>
</dbReference>
<keyword evidence="3" id="KW-1185">Reference proteome</keyword>
<dbReference type="RefSeq" id="WP_191748526.1">
    <property type="nucleotide sequence ID" value="NZ_JACSQC010000007.1"/>
</dbReference>
<comment type="caution">
    <text evidence="2">The sequence shown here is derived from an EMBL/GenBank/DDBJ whole genome shotgun (WGS) entry which is preliminary data.</text>
</comment>
<reference evidence="2 3" key="1">
    <citation type="submission" date="2020-08" db="EMBL/GenBank/DDBJ databases">
        <title>A Genomic Blueprint of the Chicken Gut Microbiome.</title>
        <authorList>
            <person name="Gilroy R."/>
            <person name="Ravi A."/>
            <person name="Getino M."/>
            <person name="Pursley I."/>
            <person name="Horton D.L."/>
            <person name="Alikhan N.-F."/>
            <person name="Baker D."/>
            <person name="Gharbi K."/>
            <person name="Hall N."/>
            <person name="Watson M."/>
            <person name="Adriaenssens E.M."/>
            <person name="Foster-Nyarko E."/>
            <person name="Jarju S."/>
            <person name="Secka A."/>
            <person name="Antonio M."/>
            <person name="Oren A."/>
            <person name="Chaudhuri R."/>
            <person name="La Ragione R.M."/>
            <person name="Hildebrand F."/>
            <person name="Pallen M.J."/>
        </authorList>
    </citation>
    <scope>NUCLEOTIDE SEQUENCE [LARGE SCALE GENOMIC DNA]</scope>
    <source>
        <strain evidence="2 3">Sa2BUA2</strain>
    </source>
</reference>
<protein>
    <submittedName>
        <fullName evidence="2">DUF4192 domain-containing protein</fullName>
    </submittedName>
</protein>
<evidence type="ECO:0000256" key="1">
    <source>
        <dbReference type="SAM" id="MobiDB-lite"/>
    </source>
</evidence>
<feature type="region of interest" description="Disordered" evidence="1">
    <location>
        <begin position="182"/>
        <end position="203"/>
    </location>
</feature>
<accession>A0ABR8YL82</accession>
<evidence type="ECO:0000313" key="3">
    <source>
        <dbReference type="Proteomes" id="UP000652763"/>
    </source>
</evidence>
<name>A0ABR8YL82_9MICC</name>
<dbReference type="InterPro" id="IPR025447">
    <property type="entry name" value="DUF4192"/>
</dbReference>
<dbReference type="Pfam" id="PF13830">
    <property type="entry name" value="DUF4192"/>
    <property type="match status" value="2"/>
</dbReference>
<gene>
    <name evidence="2" type="ORF">H9638_14455</name>
</gene>
<dbReference type="Proteomes" id="UP000652763">
    <property type="component" value="Unassembled WGS sequence"/>
</dbReference>
<proteinExistence type="predicted"/>